<proteinExistence type="predicted"/>
<keyword evidence="3" id="KW-1185">Reference proteome</keyword>
<dbReference type="PANTHER" id="PTHR36519">
    <property type="entry name" value="FIP (FUNGUS-INDUCED PROTEIN) RELATED-RELATED"/>
    <property type="match status" value="1"/>
</dbReference>
<evidence type="ECO:0000313" key="2">
    <source>
        <dbReference type="EMBL" id="KRY43114.1"/>
    </source>
</evidence>
<feature type="domain" description="DUF7107" evidence="1">
    <location>
        <begin position="226"/>
        <end position="273"/>
    </location>
</feature>
<accession>A0A0V1C1E6</accession>
<sequence length="301" mass="32928">LLLLSAFNYTRRVKLKITVSFTECRVHTDCTGQQMCVEGSCLPSEPAGGLCSKDNDCLLSKGQACRYGICMIPSEPPKECIKHTDCKGQTICVNYKCKPAVPTGFSCFGTGICPYCGACKFDICWTELPTVDKKPMKDVENIITSKSKILNVTLDKNHKFKLKITVSFTECRVHTDCTGQQMCVEGSCLPSEPAGGLCSKDNDCLLSKGQACRYGICMIPSEPPKECIKHTDCKGQTICVNYKCKPAVPTGFSCFGTGICPYCGACKFDICWTELPTVDKKPMKDVENIITSKSKILNVTS</sequence>
<dbReference type="PANTHER" id="PTHR36519:SF9">
    <property type="entry name" value="EB DOMAIN-CONTAINING PROTEIN-RELATED"/>
    <property type="match status" value="1"/>
</dbReference>
<name>A0A0V1C1E6_TRISP</name>
<reference evidence="2 3" key="1">
    <citation type="submission" date="2015-01" db="EMBL/GenBank/DDBJ databases">
        <title>Evolution of Trichinella species and genotypes.</title>
        <authorList>
            <person name="Korhonen P.K."/>
            <person name="Edoardo P."/>
            <person name="Giuseppe L.R."/>
            <person name="Gasser R.B."/>
        </authorList>
    </citation>
    <scope>NUCLEOTIDE SEQUENCE [LARGE SCALE GENOMIC DNA]</scope>
    <source>
        <strain evidence="2">ISS3</strain>
    </source>
</reference>
<organism evidence="2 3">
    <name type="scientific">Trichinella spiralis</name>
    <name type="common">Trichina worm</name>
    <dbReference type="NCBI Taxonomy" id="6334"/>
    <lineage>
        <taxon>Eukaryota</taxon>
        <taxon>Metazoa</taxon>
        <taxon>Ecdysozoa</taxon>
        <taxon>Nematoda</taxon>
        <taxon>Enoplea</taxon>
        <taxon>Dorylaimia</taxon>
        <taxon>Trichinellida</taxon>
        <taxon>Trichinellidae</taxon>
        <taxon>Trichinella</taxon>
    </lineage>
</organism>
<comment type="caution">
    <text evidence="2">The sequence shown here is derived from an EMBL/GenBank/DDBJ whole genome shotgun (WGS) entry which is preliminary data.</text>
</comment>
<dbReference type="AlphaFoldDB" id="A0A0V1C1E6"/>
<feature type="domain" description="DUF7107" evidence="1">
    <location>
        <begin position="79"/>
        <end position="126"/>
    </location>
</feature>
<dbReference type="EMBL" id="JYDH01000002">
    <property type="protein sequence ID" value="KRY43114.1"/>
    <property type="molecule type" value="Genomic_DNA"/>
</dbReference>
<gene>
    <name evidence="2" type="ORF">T01_10578</name>
</gene>
<feature type="non-terminal residue" evidence="2">
    <location>
        <position position="301"/>
    </location>
</feature>
<evidence type="ECO:0000259" key="1">
    <source>
        <dbReference type="Pfam" id="PF23416"/>
    </source>
</evidence>
<dbReference type="Proteomes" id="UP000054776">
    <property type="component" value="Unassembled WGS sequence"/>
</dbReference>
<dbReference type="InParanoid" id="A0A0V1C1E6"/>
<evidence type="ECO:0000313" key="3">
    <source>
        <dbReference type="Proteomes" id="UP000054776"/>
    </source>
</evidence>
<feature type="non-terminal residue" evidence="2">
    <location>
        <position position="1"/>
    </location>
</feature>
<feature type="domain" description="DUF7107" evidence="1">
    <location>
        <begin position="23"/>
        <end position="71"/>
    </location>
</feature>
<dbReference type="OrthoDB" id="5912156at2759"/>
<dbReference type="InterPro" id="IPR055531">
    <property type="entry name" value="DUF7107"/>
</dbReference>
<dbReference type="Pfam" id="PF23416">
    <property type="entry name" value="DUF7107"/>
    <property type="match status" value="4"/>
</dbReference>
<protein>
    <recommendedName>
        <fullName evidence="1">DUF7107 domain-containing protein</fullName>
    </recommendedName>
</protein>
<feature type="domain" description="DUF7107" evidence="1">
    <location>
        <begin position="170"/>
        <end position="218"/>
    </location>
</feature>